<dbReference type="STRING" id="1317121.ATO11_01535"/>
<dbReference type="InterPro" id="IPR006076">
    <property type="entry name" value="FAD-dep_OxRdtase"/>
</dbReference>
<dbReference type="Gene3D" id="3.50.50.60">
    <property type="entry name" value="FAD/NAD(P)-binding domain"/>
    <property type="match status" value="1"/>
</dbReference>
<dbReference type="PANTHER" id="PTHR13847:SF281">
    <property type="entry name" value="FAD DEPENDENT OXIDOREDUCTASE DOMAIN-CONTAINING PROTEIN"/>
    <property type="match status" value="1"/>
</dbReference>
<proteinExistence type="predicted"/>
<dbReference type="GO" id="GO:0016491">
    <property type="term" value="F:oxidoreductase activity"/>
    <property type="evidence" value="ECO:0007669"/>
    <property type="project" value="UniProtKB-KW"/>
</dbReference>
<dbReference type="OrthoDB" id="9806601at2"/>
<dbReference type="RefSeq" id="WP_050529055.1">
    <property type="nucleotide sequence ID" value="NZ_AQQZ01000001.1"/>
</dbReference>
<name>A0A0L1JU76_9RHOB</name>
<dbReference type="EMBL" id="AQQZ01000001">
    <property type="protein sequence ID" value="KNG95334.1"/>
    <property type="molecule type" value="Genomic_DNA"/>
</dbReference>
<dbReference type="Pfam" id="PF01266">
    <property type="entry name" value="DAO"/>
    <property type="match status" value="1"/>
</dbReference>
<accession>A0A0L1JU76</accession>
<dbReference type="AlphaFoldDB" id="A0A0L1JU76"/>
<organism evidence="3 4">
    <name type="scientific">Pseudaestuariivita atlantica</name>
    <dbReference type="NCBI Taxonomy" id="1317121"/>
    <lineage>
        <taxon>Bacteria</taxon>
        <taxon>Pseudomonadati</taxon>
        <taxon>Pseudomonadota</taxon>
        <taxon>Alphaproteobacteria</taxon>
        <taxon>Rhodobacterales</taxon>
        <taxon>Paracoccaceae</taxon>
        <taxon>Pseudaestuariivita</taxon>
    </lineage>
</organism>
<sequence length="432" mass="46160">MTNLLYANDKTGAYPPSYYAATVDLPDPRPALRGEMRADVCIVGAGFTGLSAALHCAQAGLDVVVLDAQRAGFGASGRNGGQLGSGWRQEQSDLEAALGLDAARTLWDMSEEAKALTLRLIDTHAPAANFRPGIVNADWRARDVPHSHAEADRLTETYGYTRIEKLDRAAIRDIVKSDAYQGGTIDHGAGHIHPLAYALGLARAAEAAGARIFEGSAVHHIADGAPVKVQTDRGHVIADHVILATNGYSALTSKLRARVMPINNFISATAPLPDPTAVLGRDVAVADSKFVVNYFRMSEGRLLFGGGESYGYRFPRDIDAKVRAPMREVFPQIADIPFDYTWGGTLAITMERLPFFARLAPNVWTAAGFSGHGVALAGFSGKVMADAVQGTMGQFDLLANLPGRNFPGAGAFRGPLLALAMTWYATRDRIGL</sequence>
<evidence type="ECO:0000313" key="4">
    <source>
        <dbReference type="Proteomes" id="UP000036938"/>
    </source>
</evidence>
<feature type="domain" description="FAD dependent oxidoreductase" evidence="2">
    <location>
        <begin position="39"/>
        <end position="386"/>
    </location>
</feature>
<dbReference type="InterPro" id="IPR036188">
    <property type="entry name" value="FAD/NAD-bd_sf"/>
</dbReference>
<dbReference type="PATRIC" id="fig|1317121.7.peg.305"/>
<evidence type="ECO:0000259" key="2">
    <source>
        <dbReference type="Pfam" id="PF01266"/>
    </source>
</evidence>
<protein>
    <submittedName>
        <fullName evidence="3">Oxidoreductase</fullName>
    </submittedName>
</protein>
<dbReference type="PANTHER" id="PTHR13847">
    <property type="entry name" value="SARCOSINE DEHYDROGENASE-RELATED"/>
    <property type="match status" value="1"/>
</dbReference>
<comment type="caution">
    <text evidence="3">The sequence shown here is derived from an EMBL/GenBank/DDBJ whole genome shotgun (WGS) entry which is preliminary data.</text>
</comment>
<dbReference type="SUPFAM" id="SSF51905">
    <property type="entry name" value="FAD/NAD(P)-binding domain"/>
    <property type="match status" value="1"/>
</dbReference>
<evidence type="ECO:0000256" key="1">
    <source>
        <dbReference type="ARBA" id="ARBA00023002"/>
    </source>
</evidence>
<dbReference type="GO" id="GO:0005737">
    <property type="term" value="C:cytoplasm"/>
    <property type="evidence" value="ECO:0007669"/>
    <property type="project" value="TreeGrafter"/>
</dbReference>
<dbReference type="Gene3D" id="3.30.9.10">
    <property type="entry name" value="D-Amino Acid Oxidase, subunit A, domain 2"/>
    <property type="match status" value="1"/>
</dbReference>
<gene>
    <name evidence="3" type="ORF">ATO11_01535</name>
</gene>
<keyword evidence="4" id="KW-1185">Reference proteome</keyword>
<dbReference type="Proteomes" id="UP000036938">
    <property type="component" value="Unassembled WGS sequence"/>
</dbReference>
<evidence type="ECO:0000313" key="3">
    <source>
        <dbReference type="EMBL" id="KNG95334.1"/>
    </source>
</evidence>
<reference evidence="3 4" key="1">
    <citation type="journal article" date="2015" name="Int. J. Syst. Evol. Microbiol.">
        <title>Aestuariivita atlantica sp. nov., isolated from deep sea sediment of the Atlantic Ocean.</title>
        <authorList>
            <person name="Li G."/>
            <person name="Lai Q."/>
            <person name="Du Y."/>
            <person name="Liu X."/>
            <person name="Sun F."/>
            <person name="Shao Z."/>
        </authorList>
    </citation>
    <scope>NUCLEOTIDE SEQUENCE [LARGE SCALE GENOMIC DNA]</scope>
    <source>
        <strain evidence="3 4">22II-S11-z3</strain>
    </source>
</reference>
<keyword evidence="1" id="KW-0560">Oxidoreductase</keyword>